<dbReference type="Proteomes" id="UP000184063">
    <property type="component" value="Unassembled WGS sequence"/>
</dbReference>
<gene>
    <name evidence="2" type="ORF">ASPFODRAFT_106921</name>
</gene>
<accession>A0A1M3T165</accession>
<dbReference type="OrthoDB" id="2687876at2759"/>
<feature type="domain" description="F-box" evidence="1">
    <location>
        <begin position="49"/>
        <end position="95"/>
    </location>
</feature>
<reference evidence="3" key="1">
    <citation type="journal article" date="2017" name="Genome Biol.">
        <title>Comparative genomics reveals high biological diversity and specific adaptations in the industrially and medically important fungal genus Aspergillus.</title>
        <authorList>
            <person name="de Vries R.P."/>
            <person name="Riley R."/>
            <person name="Wiebenga A."/>
            <person name="Aguilar-Osorio G."/>
            <person name="Amillis S."/>
            <person name="Uchima C.A."/>
            <person name="Anderluh G."/>
            <person name="Asadollahi M."/>
            <person name="Askin M."/>
            <person name="Barry K."/>
            <person name="Battaglia E."/>
            <person name="Bayram O."/>
            <person name="Benocci T."/>
            <person name="Braus-Stromeyer S.A."/>
            <person name="Caldana C."/>
            <person name="Canovas D."/>
            <person name="Cerqueira G.C."/>
            <person name="Chen F."/>
            <person name="Chen W."/>
            <person name="Choi C."/>
            <person name="Clum A."/>
            <person name="Dos Santos R.A."/>
            <person name="Damasio A.R."/>
            <person name="Diallinas G."/>
            <person name="Emri T."/>
            <person name="Fekete E."/>
            <person name="Flipphi M."/>
            <person name="Freyberg S."/>
            <person name="Gallo A."/>
            <person name="Gournas C."/>
            <person name="Habgood R."/>
            <person name="Hainaut M."/>
            <person name="Harispe M.L."/>
            <person name="Henrissat B."/>
            <person name="Hilden K.S."/>
            <person name="Hope R."/>
            <person name="Hossain A."/>
            <person name="Karabika E."/>
            <person name="Karaffa L."/>
            <person name="Karanyi Z."/>
            <person name="Krasevec N."/>
            <person name="Kuo A."/>
            <person name="Kusch H."/>
            <person name="LaButti K."/>
            <person name="Lagendijk E.L."/>
            <person name="Lapidus A."/>
            <person name="Levasseur A."/>
            <person name="Lindquist E."/>
            <person name="Lipzen A."/>
            <person name="Logrieco A.F."/>
            <person name="MacCabe A."/>
            <person name="Maekelae M.R."/>
            <person name="Malavazi I."/>
            <person name="Melin P."/>
            <person name="Meyer V."/>
            <person name="Mielnichuk N."/>
            <person name="Miskei M."/>
            <person name="Molnar A.P."/>
            <person name="Mule G."/>
            <person name="Ngan C.Y."/>
            <person name="Orejas M."/>
            <person name="Orosz E."/>
            <person name="Ouedraogo J.P."/>
            <person name="Overkamp K.M."/>
            <person name="Park H.-S."/>
            <person name="Perrone G."/>
            <person name="Piumi F."/>
            <person name="Punt P.J."/>
            <person name="Ram A.F."/>
            <person name="Ramon A."/>
            <person name="Rauscher S."/>
            <person name="Record E."/>
            <person name="Riano-Pachon D.M."/>
            <person name="Robert V."/>
            <person name="Roehrig J."/>
            <person name="Ruller R."/>
            <person name="Salamov A."/>
            <person name="Salih N.S."/>
            <person name="Samson R.A."/>
            <person name="Sandor E."/>
            <person name="Sanguinetti M."/>
            <person name="Schuetze T."/>
            <person name="Sepcic K."/>
            <person name="Shelest E."/>
            <person name="Sherlock G."/>
            <person name="Sophianopoulou V."/>
            <person name="Squina F.M."/>
            <person name="Sun H."/>
            <person name="Susca A."/>
            <person name="Todd R.B."/>
            <person name="Tsang A."/>
            <person name="Unkles S.E."/>
            <person name="van de Wiele N."/>
            <person name="van Rossen-Uffink D."/>
            <person name="Oliveira J.V."/>
            <person name="Vesth T.C."/>
            <person name="Visser J."/>
            <person name="Yu J.-H."/>
            <person name="Zhou M."/>
            <person name="Andersen M.R."/>
            <person name="Archer D.B."/>
            <person name="Baker S.E."/>
            <person name="Benoit I."/>
            <person name="Brakhage A.A."/>
            <person name="Braus G.H."/>
            <person name="Fischer R."/>
            <person name="Frisvad J.C."/>
            <person name="Goldman G.H."/>
            <person name="Houbraken J."/>
            <person name="Oakley B."/>
            <person name="Pocsi I."/>
            <person name="Scazzocchio C."/>
            <person name="Seiboth B."/>
            <person name="vanKuyk P.A."/>
            <person name="Wortman J."/>
            <person name="Dyer P.S."/>
            <person name="Grigoriev I.V."/>
        </authorList>
    </citation>
    <scope>NUCLEOTIDE SEQUENCE [LARGE SCALE GENOMIC DNA]</scope>
    <source>
        <strain evidence="3">CBS 106.47</strain>
    </source>
</reference>
<feature type="non-terminal residue" evidence="2">
    <location>
        <position position="209"/>
    </location>
</feature>
<dbReference type="InterPro" id="IPR036047">
    <property type="entry name" value="F-box-like_dom_sf"/>
</dbReference>
<organism evidence="2 3">
    <name type="scientific">Aspergillus luchuensis (strain CBS 106.47)</name>
    <dbReference type="NCBI Taxonomy" id="1137211"/>
    <lineage>
        <taxon>Eukaryota</taxon>
        <taxon>Fungi</taxon>
        <taxon>Dikarya</taxon>
        <taxon>Ascomycota</taxon>
        <taxon>Pezizomycotina</taxon>
        <taxon>Eurotiomycetes</taxon>
        <taxon>Eurotiomycetidae</taxon>
        <taxon>Eurotiales</taxon>
        <taxon>Aspergillaceae</taxon>
        <taxon>Aspergillus</taxon>
        <taxon>Aspergillus subgen. Circumdati</taxon>
    </lineage>
</organism>
<evidence type="ECO:0000313" key="3">
    <source>
        <dbReference type="Proteomes" id="UP000184063"/>
    </source>
</evidence>
<dbReference type="PROSITE" id="PS50181">
    <property type="entry name" value="FBOX"/>
    <property type="match status" value="1"/>
</dbReference>
<dbReference type="AlphaFoldDB" id="A0A1M3T165"/>
<dbReference type="SUPFAM" id="SSF81383">
    <property type="entry name" value="F-box domain"/>
    <property type="match status" value="1"/>
</dbReference>
<sequence>MSAIRKISESAYTFLDIKDHTLDGIDKVSQGLDNAPELDLNSRPPCYGLGTLEKLPLEVIHLALILLDMQSLTDFRRVSRRARQVADSVPQFRHILNHVPASIRASLIIETTRYFSCQELYQTLCTAECESCGDFGGYLYLLTCRRVCFLCFTEKADYLLLSRKDVVRKFGLGSAHIALLPRMRSVPGCYSPREIKCQRRETLFDHSAA</sequence>
<dbReference type="InterPro" id="IPR001810">
    <property type="entry name" value="F-box_dom"/>
</dbReference>
<dbReference type="EMBL" id="KV878255">
    <property type="protein sequence ID" value="OJZ80473.1"/>
    <property type="molecule type" value="Genomic_DNA"/>
</dbReference>
<dbReference type="VEuPathDB" id="FungiDB:ASPFODRAFT_106921"/>
<evidence type="ECO:0000313" key="2">
    <source>
        <dbReference type="EMBL" id="OJZ80473.1"/>
    </source>
</evidence>
<dbReference type="Pfam" id="PF00646">
    <property type="entry name" value="F-box"/>
    <property type="match status" value="1"/>
</dbReference>
<protein>
    <recommendedName>
        <fullName evidence="1">F-box domain-containing protein</fullName>
    </recommendedName>
</protein>
<name>A0A1M3T165_ASPLC</name>
<evidence type="ECO:0000259" key="1">
    <source>
        <dbReference type="PROSITE" id="PS50181"/>
    </source>
</evidence>
<proteinExistence type="predicted"/>